<dbReference type="Proteomes" id="UP001162992">
    <property type="component" value="Chromosome 7"/>
</dbReference>
<reference evidence="2" key="1">
    <citation type="journal article" date="2024" name="Proc. Natl. Acad. Sci. U.S.A.">
        <title>Extraordinary preservation of gene collinearity over three hundred million years revealed in homosporous lycophytes.</title>
        <authorList>
            <person name="Li C."/>
            <person name="Wickell D."/>
            <person name="Kuo L.Y."/>
            <person name="Chen X."/>
            <person name="Nie B."/>
            <person name="Liao X."/>
            <person name="Peng D."/>
            <person name="Ji J."/>
            <person name="Jenkins J."/>
            <person name="Williams M."/>
            <person name="Shu S."/>
            <person name="Plott C."/>
            <person name="Barry K."/>
            <person name="Rajasekar S."/>
            <person name="Grimwood J."/>
            <person name="Han X."/>
            <person name="Sun S."/>
            <person name="Hou Z."/>
            <person name="He W."/>
            <person name="Dai G."/>
            <person name="Sun C."/>
            <person name="Schmutz J."/>
            <person name="Leebens-Mack J.H."/>
            <person name="Li F.W."/>
            <person name="Wang L."/>
        </authorList>
    </citation>
    <scope>NUCLEOTIDE SEQUENCE [LARGE SCALE GENOMIC DNA]</scope>
    <source>
        <strain evidence="2">cv. PW_Plant_1</strain>
    </source>
</reference>
<sequence length="463" mass="51507">MGVVSTHSFVNHKGGVGKTTLTYQLSASYATAHPDCNVLIMDATDIGDVLGGVYEKKARDTLRSLVPISNITKLFLHCLSAAAHNTLRVSHRGDLSEKNQSIVAEVIAHMPKKTAEVTSDTNDEAEDSQSLINLEEYAIPLQYVNHRLPKNIYLCPSGLDIEHSIPFSDTQCHDIIDVLLDSFRRTESEWKIFVDTDAAAEGRSNVYTLIALGVSDFICLPLHADITDWYRVRPTLNDLHQLRSEDKSHARVHLVLWNGLSVQFKHEYRMGASVYSTFTPTKAEQDILACLNNLVFKEAQQFPDMFLYYEGVKTSSEHFGKQCCLCIRNFGAVGVASKDTGVPIAMLSGGLVHGMHTAFTLNESTISHCRENLEELVRAVDESNKLAEHFENGKEITSPAKSVKKAGRKKNKTSPSSKASDGVRYKTYSLRNKYPLRHRRKNASYNPYGEILLEISGTSTVAI</sequence>
<organism evidence="1 2">
    <name type="scientific">Diphasiastrum complanatum</name>
    <name type="common">Issler's clubmoss</name>
    <name type="synonym">Lycopodium complanatum</name>
    <dbReference type="NCBI Taxonomy" id="34168"/>
    <lineage>
        <taxon>Eukaryota</taxon>
        <taxon>Viridiplantae</taxon>
        <taxon>Streptophyta</taxon>
        <taxon>Embryophyta</taxon>
        <taxon>Tracheophyta</taxon>
        <taxon>Lycopodiopsida</taxon>
        <taxon>Lycopodiales</taxon>
        <taxon>Lycopodiaceae</taxon>
        <taxon>Lycopodioideae</taxon>
        <taxon>Diphasiastrum</taxon>
    </lineage>
</organism>
<proteinExistence type="predicted"/>
<name>A0ACC2D2W8_DIPCM</name>
<evidence type="ECO:0000313" key="1">
    <source>
        <dbReference type="EMBL" id="KAJ7548606.1"/>
    </source>
</evidence>
<gene>
    <name evidence="1" type="ORF">O6H91_07G019000</name>
</gene>
<protein>
    <submittedName>
        <fullName evidence="1">Uncharacterized protein</fullName>
    </submittedName>
</protein>
<comment type="caution">
    <text evidence="1">The sequence shown here is derived from an EMBL/GenBank/DDBJ whole genome shotgun (WGS) entry which is preliminary data.</text>
</comment>
<keyword evidence="2" id="KW-1185">Reference proteome</keyword>
<dbReference type="EMBL" id="CM055098">
    <property type="protein sequence ID" value="KAJ7548606.1"/>
    <property type="molecule type" value="Genomic_DNA"/>
</dbReference>
<evidence type="ECO:0000313" key="2">
    <source>
        <dbReference type="Proteomes" id="UP001162992"/>
    </source>
</evidence>
<accession>A0ACC2D2W8</accession>